<dbReference type="PANTHER" id="PTHR33653">
    <property type="entry name" value="RIBONUCLEASE VAPC2"/>
    <property type="match status" value="1"/>
</dbReference>
<dbReference type="GO" id="GO:0004540">
    <property type="term" value="F:RNA nuclease activity"/>
    <property type="evidence" value="ECO:0007669"/>
    <property type="project" value="InterPro"/>
</dbReference>
<evidence type="ECO:0000256" key="7">
    <source>
        <dbReference type="ARBA" id="ARBA00038093"/>
    </source>
</evidence>
<dbReference type="InterPro" id="IPR022907">
    <property type="entry name" value="VapC_family"/>
</dbReference>
<dbReference type="HAMAP" id="MF_00265">
    <property type="entry name" value="VapC_Nob1"/>
    <property type="match status" value="1"/>
</dbReference>
<keyword evidence="5 8" id="KW-0378">Hydrolase</keyword>
<feature type="binding site" evidence="8">
    <location>
        <position position="98"/>
    </location>
    <ligand>
        <name>Mg(2+)</name>
        <dbReference type="ChEBI" id="CHEBI:18420"/>
    </ligand>
</feature>
<feature type="domain" description="PIN" evidence="9">
    <location>
        <begin position="6"/>
        <end position="123"/>
    </location>
</feature>
<keyword evidence="4 8" id="KW-0479">Metal-binding</keyword>
<keyword evidence="6 8" id="KW-0460">Magnesium</keyword>
<protein>
    <recommendedName>
        <fullName evidence="8">Ribonuclease VapC</fullName>
        <shortName evidence="8">RNase VapC</shortName>
        <ecNumber evidence="8">3.1.-.-</ecNumber>
    </recommendedName>
    <alternativeName>
        <fullName evidence="8">Toxin VapC</fullName>
    </alternativeName>
</protein>
<gene>
    <name evidence="8" type="primary">vapC</name>
    <name evidence="10" type="ORF">H1D24_24375</name>
</gene>
<dbReference type="PANTHER" id="PTHR33653:SF1">
    <property type="entry name" value="RIBONUCLEASE VAPC2"/>
    <property type="match status" value="1"/>
</dbReference>
<dbReference type="Pfam" id="PF01850">
    <property type="entry name" value="PIN"/>
    <property type="match status" value="1"/>
</dbReference>
<dbReference type="SUPFAM" id="SSF88723">
    <property type="entry name" value="PIN domain-like"/>
    <property type="match status" value="1"/>
</dbReference>
<name>A0A7W0DQF3_9ACTN</name>
<dbReference type="InterPro" id="IPR029060">
    <property type="entry name" value="PIN-like_dom_sf"/>
</dbReference>
<dbReference type="CDD" id="cd18755">
    <property type="entry name" value="PIN_MtVapC3_VapC21-like"/>
    <property type="match status" value="1"/>
</dbReference>
<dbReference type="InterPro" id="IPR002716">
    <property type="entry name" value="PIN_dom"/>
</dbReference>
<evidence type="ECO:0000313" key="10">
    <source>
        <dbReference type="EMBL" id="MBA2948868.1"/>
    </source>
</evidence>
<dbReference type="GO" id="GO:0090729">
    <property type="term" value="F:toxin activity"/>
    <property type="evidence" value="ECO:0007669"/>
    <property type="project" value="UniProtKB-KW"/>
</dbReference>
<comment type="cofactor">
    <cofactor evidence="1 8">
        <name>Mg(2+)</name>
        <dbReference type="ChEBI" id="CHEBI:18420"/>
    </cofactor>
</comment>
<proteinExistence type="inferred from homology"/>
<keyword evidence="3 8" id="KW-0540">Nuclease</keyword>
<comment type="caution">
    <text evidence="10">The sequence shown here is derived from an EMBL/GenBank/DDBJ whole genome shotgun (WGS) entry which is preliminary data.</text>
</comment>
<evidence type="ECO:0000259" key="9">
    <source>
        <dbReference type="Pfam" id="PF01850"/>
    </source>
</evidence>
<organism evidence="10 11">
    <name type="scientific">Streptomyces himalayensis subsp. himalayensis</name>
    <dbReference type="NCBI Taxonomy" id="2756131"/>
    <lineage>
        <taxon>Bacteria</taxon>
        <taxon>Bacillati</taxon>
        <taxon>Actinomycetota</taxon>
        <taxon>Actinomycetes</taxon>
        <taxon>Kitasatosporales</taxon>
        <taxon>Streptomycetaceae</taxon>
        <taxon>Streptomyces</taxon>
        <taxon>Streptomyces himalayensis</taxon>
    </lineage>
</organism>
<comment type="similarity">
    <text evidence="7 8">Belongs to the PINc/VapC protein family.</text>
</comment>
<evidence type="ECO:0000313" key="11">
    <source>
        <dbReference type="Proteomes" id="UP000545761"/>
    </source>
</evidence>
<evidence type="ECO:0000256" key="1">
    <source>
        <dbReference type="ARBA" id="ARBA00001946"/>
    </source>
</evidence>
<evidence type="ECO:0000256" key="8">
    <source>
        <dbReference type="HAMAP-Rule" id="MF_00265"/>
    </source>
</evidence>
<comment type="function">
    <text evidence="8">Toxic component of a toxin-antitoxin (TA) system. An RNase.</text>
</comment>
<evidence type="ECO:0000256" key="4">
    <source>
        <dbReference type="ARBA" id="ARBA00022723"/>
    </source>
</evidence>
<sequence length="137" mass="15363">MNVADYLIDTSALARVLLGHTTTEWDDKIAAGLVAICDITEIEVLYSARSARDRERMEKAFSTQYAWCPMPDGIYRRARVVQRQLTAKGEHRSGGPIDLLVAAVAEEADLTLLHYDHDFDTIARTTGQPVRMIDLKD</sequence>
<dbReference type="GO" id="GO:0000287">
    <property type="term" value="F:magnesium ion binding"/>
    <property type="evidence" value="ECO:0007669"/>
    <property type="project" value="UniProtKB-UniRule"/>
</dbReference>
<evidence type="ECO:0000256" key="5">
    <source>
        <dbReference type="ARBA" id="ARBA00022801"/>
    </source>
</evidence>
<accession>A0A7W0DQF3</accession>
<dbReference type="Proteomes" id="UP000545761">
    <property type="component" value="Unassembled WGS sequence"/>
</dbReference>
<evidence type="ECO:0000256" key="3">
    <source>
        <dbReference type="ARBA" id="ARBA00022722"/>
    </source>
</evidence>
<feature type="binding site" evidence="8">
    <location>
        <position position="9"/>
    </location>
    <ligand>
        <name>Mg(2+)</name>
        <dbReference type="ChEBI" id="CHEBI:18420"/>
    </ligand>
</feature>
<dbReference type="EMBL" id="JACEHE010000015">
    <property type="protein sequence ID" value="MBA2948868.1"/>
    <property type="molecule type" value="Genomic_DNA"/>
</dbReference>
<dbReference type="RefSeq" id="WP_181659791.1">
    <property type="nucleotide sequence ID" value="NZ_JACEHE010000015.1"/>
</dbReference>
<dbReference type="EC" id="3.1.-.-" evidence="8"/>
<keyword evidence="2 8" id="KW-1277">Toxin-antitoxin system</keyword>
<dbReference type="GO" id="GO:0016787">
    <property type="term" value="F:hydrolase activity"/>
    <property type="evidence" value="ECO:0007669"/>
    <property type="project" value="UniProtKB-KW"/>
</dbReference>
<reference evidence="10 11" key="1">
    <citation type="submission" date="2020-07" db="EMBL/GenBank/DDBJ databases">
        <title>Streptomyces isolated from Indian soil.</title>
        <authorList>
            <person name="Mandal S."/>
            <person name="Maiti P.K."/>
        </authorList>
    </citation>
    <scope>NUCLEOTIDE SEQUENCE [LARGE SCALE GENOMIC DNA]</scope>
    <source>
        <strain evidence="10 11">PSKA28</strain>
    </source>
</reference>
<dbReference type="Gene3D" id="3.40.50.1010">
    <property type="entry name" value="5'-nuclease"/>
    <property type="match status" value="1"/>
</dbReference>
<dbReference type="InterPro" id="IPR050556">
    <property type="entry name" value="Type_II_TA_system_RNase"/>
</dbReference>
<dbReference type="AlphaFoldDB" id="A0A7W0DQF3"/>
<keyword evidence="8" id="KW-0800">Toxin</keyword>
<evidence type="ECO:0000256" key="2">
    <source>
        <dbReference type="ARBA" id="ARBA00022649"/>
    </source>
</evidence>
<evidence type="ECO:0000256" key="6">
    <source>
        <dbReference type="ARBA" id="ARBA00022842"/>
    </source>
</evidence>